<dbReference type="Proteomes" id="UP000314294">
    <property type="component" value="Unassembled WGS sequence"/>
</dbReference>
<gene>
    <name evidence="2" type="ORF">EYF80_055197</name>
</gene>
<protein>
    <submittedName>
        <fullName evidence="2">Uncharacterized protein</fullName>
    </submittedName>
</protein>
<feature type="region of interest" description="Disordered" evidence="1">
    <location>
        <begin position="1"/>
        <end position="87"/>
    </location>
</feature>
<comment type="caution">
    <text evidence="2">The sequence shown here is derived from an EMBL/GenBank/DDBJ whole genome shotgun (WGS) entry which is preliminary data.</text>
</comment>
<proteinExistence type="predicted"/>
<dbReference type="EMBL" id="SRLO01001920">
    <property type="protein sequence ID" value="TNN34642.1"/>
    <property type="molecule type" value="Genomic_DNA"/>
</dbReference>
<feature type="compositionally biased region" description="Gly residues" evidence="1">
    <location>
        <begin position="1"/>
        <end position="10"/>
    </location>
</feature>
<reference evidence="2 3" key="1">
    <citation type="submission" date="2019-03" db="EMBL/GenBank/DDBJ databases">
        <title>First draft genome of Liparis tanakae, snailfish: a comprehensive survey of snailfish specific genes.</title>
        <authorList>
            <person name="Kim W."/>
            <person name="Song I."/>
            <person name="Jeong J.-H."/>
            <person name="Kim D."/>
            <person name="Kim S."/>
            <person name="Ryu S."/>
            <person name="Song J.Y."/>
            <person name="Lee S.K."/>
        </authorList>
    </citation>
    <scope>NUCLEOTIDE SEQUENCE [LARGE SCALE GENOMIC DNA]</scope>
    <source>
        <tissue evidence="2">Muscle</tissue>
    </source>
</reference>
<evidence type="ECO:0000313" key="3">
    <source>
        <dbReference type="Proteomes" id="UP000314294"/>
    </source>
</evidence>
<feature type="compositionally biased region" description="Low complexity" evidence="1">
    <location>
        <begin position="42"/>
        <end position="67"/>
    </location>
</feature>
<accession>A0A4Z2F2C7</accession>
<evidence type="ECO:0000256" key="1">
    <source>
        <dbReference type="SAM" id="MobiDB-lite"/>
    </source>
</evidence>
<dbReference type="AlphaFoldDB" id="A0A4Z2F2C7"/>
<keyword evidence="3" id="KW-1185">Reference proteome</keyword>
<evidence type="ECO:0000313" key="2">
    <source>
        <dbReference type="EMBL" id="TNN34642.1"/>
    </source>
</evidence>
<sequence>MESSGGGVGRSGCRAVLGAPGAATTDPDSGFHVWVTGPSPPSSSSSSSPSSSPARAVRVDSASAVHRPGGRARIPEKNKIQKWQPFF</sequence>
<organism evidence="2 3">
    <name type="scientific">Liparis tanakae</name>
    <name type="common">Tanaka's snailfish</name>
    <dbReference type="NCBI Taxonomy" id="230148"/>
    <lineage>
        <taxon>Eukaryota</taxon>
        <taxon>Metazoa</taxon>
        <taxon>Chordata</taxon>
        <taxon>Craniata</taxon>
        <taxon>Vertebrata</taxon>
        <taxon>Euteleostomi</taxon>
        <taxon>Actinopterygii</taxon>
        <taxon>Neopterygii</taxon>
        <taxon>Teleostei</taxon>
        <taxon>Neoteleostei</taxon>
        <taxon>Acanthomorphata</taxon>
        <taxon>Eupercaria</taxon>
        <taxon>Perciformes</taxon>
        <taxon>Cottioidei</taxon>
        <taxon>Cottales</taxon>
        <taxon>Liparidae</taxon>
        <taxon>Liparis</taxon>
    </lineage>
</organism>
<name>A0A4Z2F2C7_9TELE</name>